<protein>
    <recommendedName>
        <fullName evidence="3">DUF3168 domain-containing protein</fullName>
    </recommendedName>
</protein>
<dbReference type="Gene3D" id="3.30.2000.30">
    <property type="match status" value="1"/>
</dbReference>
<accession>A0ABQ4R3X9</accession>
<organism evidence="1 2">
    <name type="scientific">Methylobacterium crusticola</name>
    <dbReference type="NCBI Taxonomy" id="1697972"/>
    <lineage>
        <taxon>Bacteria</taxon>
        <taxon>Pseudomonadati</taxon>
        <taxon>Pseudomonadota</taxon>
        <taxon>Alphaproteobacteria</taxon>
        <taxon>Hyphomicrobiales</taxon>
        <taxon>Methylobacteriaceae</taxon>
        <taxon>Methylobacterium</taxon>
    </lineage>
</organism>
<dbReference type="EMBL" id="BPQH01000019">
    <property type="protein sequence ID" value="GJD52403.1"/>
    <property type="molecule type" value="Genomic_DNA"/>
</dbReference>
<keyword evidence="2" id="KW-1185">Reference proteome</keyword>
<reference evidence="1" key="1">
    <citation type="journal article" date="2021" name="Front. Microbiol.">
        <title>Comprehensive Comparative Genomics and Phenotyping of Methylobacterium Species.</title>
        <authorList>
            <person name="Alessa O."/>
            <person name="Ogura Y."/>
            <person name="Fujitani Y."/>
            <person name="Takami H."/>
            <person name="Hayashi T."/>
            <person name="Sahin N."/>
            <person name="Tani A."/>
        </authorList>
    </citation>
    <scope>NUCLEOTIDE SEQUENCE</scope>
    <source>
        <strain evidence="1">KCTC 52305</strain>
    </source>
</reference>
<gene>
    <name evidence="1" type="ORF">OPKNFCMD_5168</name>
</gene>
<dbReference type="Proteomes" id="UP001055167">
    <property type="component" value="Unassembled WGS sequence"/>
</dbReference>
<dbReference type="Pfam" id="PF11367">
    <property type="entry name" value="Tail_completion_gp17"/>
    <property type="match status" value="1"/>
</dbReference>
<sequence length="139" mass="14732">MASLDLGPFVARAALARLAADPALRVLVGGRVRDAVPAREDGPFLRLDPVEASPYEASGWRGCACRLTVHAFVRGARSADPIQRLAAAVTAALDEADLALERGTLLWIAHERSLMLPEPQGPGSWHAVVRFTAAAAEEA</sequence>
<name>A0ABQ4R3X9_9HYPH</name>
<comment type="caution">
    <text evidence="1">The sequence shown here is derived from an EMBL/GenBank/DDBJ whole genome shotgun (WGS) entry which is preliminary data.</text>
</comment>
<evidence type="ECO:0000313" key="1">
    <source>
        <dbReference type="EMBL" id="GJD52403.1"/>
    </source>
</evidence>
<evidence type="ECO:0000313" key="2">
    <source>
        <dbReference type="Proteomes" id="UP001055167"/>
    </source>
</evidence>
<dbReference type="InterPro" id="IPR021508">
    <property type="entry name" value="Gp17-like"/>
</dbReference>
<proteinExistence type="predicted"/>
<reference evidence="1" key="2">
    <citation type="submission" date="2021-08" db="EMBL/GenBank/DDBJ databases">
        <authorList>
            <person name="Tani A."/>
            <person name="Ola A."/>
            <person name="Ogura Y."/>
            <person name="Katsura K."/>
            <person name="Hayashi T."/>
        </authorList>
    </citation>
    <scope>NUCLEOTIDE SEQUENCE</scope>
    <source>
        <strain evidence="1">KCTC 52305</strain>
    </source>
</reference>
<evidence type="ECO:0008006" key="3">
    <source>
        <dbReference type="Google" id="ProtNLM"/>
    </source>
</evidence>
<dbReference type="InterPro" id="IPR053745">
    <property type="entry name" value="Viral_Tail_Comp_sf"/>
</dbReference>
<dbReference type="RefSeq" id="WP_128566526.1">
    <property type="nucleotide sequence ID" value="NZ_BPQH01000019.1"/>
</dbReference>